<dbReference type="InterPro" id="IPR036249">
    <property type="entry name" value="Thioredoxin-like_sf"/>
</dbReference>
<dbReference type="InterPro" id="IPR007219">
    <property type="entry name" value="XnlR_reg_dom"/>
</dbReference>
<dbReference type="SUPFAM" id="SSF52833">
    <property type="entry name" value="Thioredoxin-like"/>
    <property type="match status" value="1"/>
</dbReference>
<dbReference type="STRING" id="1291518.A0A0D9NK09"/>
<evidence type="ECO:0000313" key="9">
    <source>
        <dbReference type="Proteomes" id="UP000054544"/>
    </source>
</evidence>
<proteinExistence type="inferred from homology"/>
<dbReference type="Proteomes" id="UP000054544">
    <property type="component" value="Unassembled WGS sequence"/>
</dbReference>
<dbReference type="PANTHER" id="PTHR43004:SF20">
    <property type="entry name" value="2-MONOOXYGENASE, PUTATIVE (AFU_ORTHOLOGUE AFUA_1G13660)-RELATED"/>
    <property type="match status" value="1"/>
</dbReference>
<keyword evidence="4" id="KW-0560">Oxidoreductase</keyword>
<organism evidence="8 9">
    <name type="scientific">Metarhizium anisopliae BRIP 53293</name>
    <dbReference type="NCBI Taxonomy" id="1291518"/>
    <lineage>
        <taxon>Eukaryota</taxon>
        <taxon>Fungi</taxon>
        <taxon>Dikarya</taxon>
        <taxon>Ascomycota</taxon>
        <taxon>Pezizomycotina</taxon>
        <taxon>Sordariomycetes</taxon>
        <taxon>Hypocreomycetidae</taxon>
        <taxon>Hypocreales</taxon>
        <taxon>Clavicipitaceae</taxon>
        <taxon>Metarhizium</taxon>
    </lineage>
</organism>
<dbReference type="Gene3D" id="3.40.30.20">
    <property type="match status" value="1"/>
</dbReference>
<evidence type="ECO:0000256" key="4">
    <source>
        <dbReference type="ARBA" id="ARBA00023002"/>
    </source>
</evidence>
<dbReference type="PRINTS" id="PR00420">
    <property type="entry name" value="RNGMNOXGNASE"/>
</dbReference>
<dbReference type="Gene3D" id="3.30.9.10">
    <property type="entry name" value="D-Amino Acid Oxidase, subunit A, domain 2"/>
    <property type="match status" value="1"/>
</dbReference>
<dbReference type="Pfam" id="PF04082">
    <property type="entry name" value="Fungal_trans"/>
    <property type="match status" value="1"/>
</dbReference>
<dbReference type="CDD" id="cd12148">
    <property type="entry name" value="fungal_TF_MHR"/>
    <property type="match status" value="1"/>
</dbReference>
<dbReference type="CDD" id="cd00067">
    <property type="entry name" value="GAL4"/>
    <property type="match status" value="1"/>
</dbReference>
<dbReference type="PROSITE" id="PS50048">
    <property type="entry name" value="ZN2_CY6_FUNGAL_2"/>
    <property type="match status" value="1"/>
</dbReference>
<keyword evidence="5" id="KW-0539">Nucleus</keyword>
<dbReference type="InterPro" id="IPR002938">
    <property type="entry name" value="FAD-bd"/>
</dbReference>
<dbReference type="Pfam" id="PF07976">
    <property type="entry name" value="Phe_hydrox_dim"/>
    <property type="match status" value="1"/>
</dbReference>
<dbReference type="GO" id="GO:0003677">
    <property type="term" value="F:DNA binding"/>
    <property type="evidence" value="ECO:0007669"/>
    <property type="project" value="InterPro"/>
</dbReference>
<dbReference type="OrthoDB" id="1716816at2759"/>
<gene>
    <name evidence="8" type="ORF">H634G_10440</name>
</gene>
<keyword evidence="2" id="KW-0285">Flavoprotein</keyword>
<feature type="compositionally biased region" description="Basic and acidic residues" evidence="6">
    <location>
        <begin position="1195"/>
        <end position="1208"/>
    </location>
</feature>
<dbReference type="PANTHER" id="PTHR43004">
    <property type="entry name" value="TRK SYSTEM POTASSIUM UPTAKE PROTEIN"/>
    <property type="match status" value="1"/>
</dbReference>
<evidence type="ECO:0000313" key="8">
    <source>
        <dbReference type="EMBL" id="KJK74294.1"/>
    </source>
</evidence>
<accession>A0A0D9NK09</accession>
<evidence type="ECO:0000259" key="7">
    <source>
        <dbReference type="PROSITE" id="PS50048"/>
    </source>
</evidence>
<feature type="domain" description="Zn(2)-C6 fungal-type" evidence="7">
    <location>
        <begin position="636"/>
        <end position="663"/>
    </location>
</feature>
<dbReference type="Pfam" id="PF01494">
    <property type="entry name" value="FAD_binding_3"/>
    <property type="match status" value="2"/>
</dbReference>
<name>A0A0D9NK09_METAN</name>
<keyword evidence="9" id="KW-1185">Reference proteome</keyword>
<comment type="similarity">
    <text evidence="1">Belongs to the PheA/TfdB FAD monooxygenase family.</text>
</comment>
<dbReference type="InterPro" id="IPR001138">
    <property type="entry name" value="Zn2Cys6_DnaBD"/>
</dbReference>
<dbReference type="InterPro" id="IPR036188">
    <property type="entry name" value="FAD/NAD-bd_sf"/>
</dbReference>
<evidence type="ECO:0000256" key="2">
    <source>
        <dbReference type="ARBA" id="ARBA00022630"/>
    </source>
</evidence>
<keyword evidence="3" id="KW-0274">FAD</keyword>
<dbReference type="SUPFAM" id="SSF54373">
    <property type="entry name" value="FAD-linked reductases, C-terminal domain"/>
    <property type="match status" value="1"/>
</dbReference>
<dbReference type="GO" id="GO:0006351">
    <property type="term" value="P:DNA-templated transcription"/>
    <property type="evidence" value="ECO:0007669"/>
    <property type="project" value="InterPro"/>
</dbReference>
<evidence type="ECO:0000256" key="3">
    <source>
        <dbReference type="ARBA" id="ARBA00022827"/>
    </source>
</evidence>
<feature type="region of interest" description="Disordered" evidence="6">
    <location>
        <begin position="1193"/>
        <end position="1232"/>
    </location>
</feature>
<dbReference type="Gene3D" id="3.50.50.60">
    <property type="entry name" value="FAD/NAD(P)-binding domain"/>
    <property type="match status" value="1"/>
</dbReference>
<dbReference type="GO" id="GO:0000981">
    <property type="term" value="F:DNA-binding transcription factor activity, RNA polymerase II-specific"/>
    <property type="evidence" value="ECO:0007669"/>
    <property type="project" value="InterPro"/>
</dbReference>
<dbReference type="InterPro" id="IPR038220">
    <property type="entry name" value="PHOX_C_sf"/>
</dbReference>
<dbReference type="SUPFAM" id="SSF51905">
    <property type="entry name" value="FAD/NAD(P)-binding domain"/>
    <property type="match status" value="1"/>
</dbReference>
<evidence type="ECO:0000256" key="1">
    <source>
        <dbReference type="ARBA" id="ARBA00007801"/>
    </source>
</evidence>
<dbReference type="InterPro" id="IPR012941">
    <property type="entry name" value="Phe_hydrox_C_dim_dom"/>
</dbReference>
<evidence type="ECO:0000256" key="6">
    <source>
        <dbReference type="SAM" id="MobiDB-lite"/>
    </source>
</evidence>
<dbReference type="CDD" id="cd02979">
    <property type="entry name" value="PHOX_C"/>
    <property type="match status" value="1"/>
</dbReference>
<dbReference type="InterPro" id="IPR050641">
    <property type="entry name" value="RIFMO-like"/>
</dbReference>
<evidence type="ECO:0000256" key="5">
    <source>
        <dbReference type="ARBA" id="ARBA00023242"/>
    </source>
</evidence>
<feature type="region of interest" description="Disordered" evidence="6">
    <location>
        <begin position="161"/>
        <end position="193"/>
    </location>
</feature>
<dbReference type="GO" id="GO:0071949">
    <property type="term" value="F:FAD binding"/>
    <property type="evidence" value="ECO:0007669"/>
    <property type="project" value="InterPro"/>
</dbReference>
<reference evidence="9" key="1">
    <citation type="journal article" date="2014" name="BMC Genomics">
        <title>The genome sequence of the biocontrol fungus Metarhizium anisopliae and comparative genomics of Metarhizium species.</title>
        <authorList>
            <person name="Pattemore J.A."/>
            <person name="Hane J.K."/>
            <person name="Williams A.H."/>
            <person name="Wilson B.A."/>
            <person name="Stodart B.J."/>
            <person name="Ash G.J."/>
        </authorList>
    </citation>
    <scope>NUCLEOTIDE SEQUENCE [LARGE SCALE GENOMIC DNA]</scope>
    <source>
        <strain evidence="9">BRIP 53293</strain>
    </source>
</reference>
<keyword evidence="8" id="KW-0503">Monooxygenase</keyword>
<dbReference type="GO" id="GO:0016709">
    <property type="term" value="F:oxidoreductase activity, acting on paired donors, with incorporation or reduction of molecular oxygen, NAD(P)H as one donor, and incorporation of one atom of oxygen"/>
    <property type="evidence" value="ECO:0007669"/>
    <property type="project" value="UniProtKB-ARBA"/>
</dbReference>
<sequence>MSLPTESKIDVLIIGAGPAGLMMATWLARCGVGARIVDKRGTKIFNGQADGLQCRTLEIFDSLGFAHRAWRESNHLLEICLWNPDEHGRIRRSGRIPDTIPGISRFQQVVLHQGRIERFLLDAVEEAGSDIRVERGVAPTSIDIDESRVDDDDAHPVTVRLRRLSEEEATPEQAAGSGDDGAPVRDGLFRSNLAPRDDTDRLLSAAAAGTEEVVHARYVVGADGAHSWTRRQIGLELEGDSTDYIWGVLDMVPITDFPDIRMRCAIHSADAGSIMVIPRENKLVRLYIQLTTTERVGDEAARADRSKLSPRVILEAAQRIMAPYTISYRKLDWWTAYQIGQRVGTAFSVHDRVFLAGDAVHTHSPKAGQGMNVSMQDSFNLGWKMASVVKGQAHRCILKTYESERRQIAQDLIAFDHKFSRLFSGRPARDVMDTEGISMQEFKTAFEKGHMFASGIAVDYGSSVVVAKDDGHGRVVSDQSAAPHVPVGRRIPSVKVLNQADARPWHLHELLPSNGRWRVLLFPGDVTRDEQRQRLARVAAAFDDEGSFLRRHTPVGGRCDDVFEVLTIHRAPRTQVTIFDFPPVLRPYDETDGWNYDRIFVDDVSYHEGHGEMYPAFGIAPAGCVMIVRPDQHVSCKKRKERCDGRQPCGRCSERGVEDKCRFDTDHGVRRRRARHLGTAKQSAAATALDAEGVVCSPQSANTAWEQQSSVAGLHQSRLVRDKRGRFIFLGDSANLSLLRVVRDVARTCHGESRFVADPLRAGFVEASTDDSGSWMDAAGCEPAPAVSAQEAESLVDMFERATSGLVDSVDTVELRARLAAALHHKSALPAQDRIVPYLVVAIGAQSSPQLGHHAEGFFRRGRYLAARHLTDDASIMTVQAYVLITIYLLSASRRNTASMHLRFAIGSLYALGIHRKAVALRFTKKEALLREKLWTTVRILDLFLSASLGRPVATTETRNTRRQDEYSAWNDLCAILEDVLTQVYERRSITAEVVDKIGQHQREWADGHTRAQATAQPAATAAPDIGTLHMKQMYYWTIMLLTRPFLIERVVAHVHQTPNNNNLGRCALPDLSVSKTLVYACVNSAIKTIRLLEPLARRADVPARLPLLVDAAFHSALTVGLAHFGDLHLVFPLAKHLDLAHSILSAFADDPVASRNAAIVTFLMEVCQLHIERRHAANMDLECEAIGKLFGQIDHPREQTDPGRPEDAGEAGPYDAGFPDTHASPGNLPLDGLPDNQLPNAIGGPASVYAGSGVSQSPPQMIPGLDPFGPVPTALDGSLAGDPQLFWLDFEKDVSSLFTIIGPT</sequence>
<dbReference type="EMBL" id="KE384761">
    <property type="protein sequence ID" value="KJK74294.1"/>
    <property type="molecule type" value="Genomic_DNA"/>
</dbReference>
<dbReference type="GO" id="GO:0008270">
    <property type="term" value="F:zinc ion binding"/>
    <property type="evidence" value="ECO:0007669"/>
    <property type="project" value="InterPro"/>
</dbReference>
<protein>
    <submittedName>
        <fullName evidence="8">Phenol 2-monooxygenase</fullName>
    </submittedName>
</protein>